<organism evidence="1">
    <name type="scientific">Anguilla anguilla</name>
    <name type="common">European freshwater eel</name>
    <name type="synonym">Muraena anguilla</name>
    <dbReference type="NCBI Taxonomy" id="7936"/>
    <lineage>
        <taxon>Eukaryota</taxon>
        <taxon>Metazoa</taxon>
        <taxon>Chordata</taxon>
        <taxon>Craniata</taxon>
        <taxon>Vertebrata</taxon>
        <taxon>Euteleostomi</taxon>
        <taxon>Actinopterygii</taxon>
        <taxon>Neopterygii</taxon>
        <taxon>Teleostei</taxon>
        <taxon>Anguilliformes</taxon>
        <taxon>Anguillidae</taxon>
        <taxon>Anguilla</taxon>
    </lineage>
</organism>
<reference evidence="1" key="1">
    <citation type="submission" date="2014-11" db="EMBL/GenBank/DDBJ databases">
        <authorList>
            <person name="Amaro Gonzalez C."/>
        </authorList>
    </citation>
    <scope>NUCLEOTIDE SEQUENCE</scope>
</reference>
<accession>A0A0E9XBP7</accession>
<sequence length="16" mass="1896">MSGYIYTNIIPREILI</sequence>
<dbReference type="AlphaFoldDB" id="A0A0E9XBP7"/>
<protein>
    <submittedName>
        <fullName evidence="1">Uncharacterized protein</fullName>
    </submittedName>
</protein>
<proteinExistence type="predicted"/>
<reference evidence="1" key="2">
    <citation type="journal article" date="2015" name="Fish Shellfish Immunol.">
        <title>Early steps in the European eel (Anguilla anguilla)-Vibrio vulnificus interaction in the gills: Role of the RtxA13 toxin.</title>
        <authorList>
            <person name="Callol A."/>
            <person name="Pajuelo D."/>
            <person name="Ebbesson L."/>
            <person name="Teles M."/>
            <person name="MacKenzie S."/>
            <person name="Amaro C."/>
        </authorList>
    </citation>
    <scope>NUCLEOTIDE SEQUENCE</scope>
</reference>
<name>A0A0E9XBP7_ANGAN</name>
<evidence type="ECO:0000313" key="1">
    <source>
        <dbReference type="EMBL" id="JAH99235.1"/>
    </source>
</evidence>
<dbReference type="EMBL" id="GBXM01009342">
    <property type="protein sequence ID" value="JAH99235.1"/>
    <property type="molecule type" value="Transcribed_RNA"/>
</dbReference>